<feature type="transmembrane region" description="Helical" evidence="3">
    <location>
        <begin position="187"/>
        <end position="220"/>
    </location>
</feature>
<dbReference type="Gene3D" id="1.20.120.1760">
    <property type="match status" value="1"/>
</dbReference>
<keyword evidence="1 2" id="KW-0808">Transferase</keyword>
<dbReference type="AlphaFoldDB" id="A0A9D1WA96"/>
<dbReference type="EMBL" id="DXEZ01000308">
    <property type="protein sequence ID" value="HIX55520.1"/>
    <property type="molecule type" value="Genomic_DNA"/>
</dbReference>
<dbReference type="Pfam" id="PF01066">
    <property type="entry name" value="CDP-OH_P_transf"/>
    <property type="match status" value="1"/>
</dbReference>
<keyword evidence="3" id="KW-1133">Transmembrane helix</keyword>
<evidence type="ECO:0000313" key="5">
    <source>
        <dbReference type="Proteomes" id="UP000824156"/>
    </source>
</evidence>
<dbReference type="Proteomes" id="UP000824156">
    <property type="component" value="Unassembled WGS sequence"/>
</dbReference>
<dbReference type="InterPro" id="IPR000462">
    <property type="entry name" value="CDP-OH_P_trans"/>
</dbReference>
<dbReference type="PROSITE" id="PS00379">
    <property type="entry name" value="CDP_ALCOHOL_P_TRANSF"/>
    <property type="match status" value="1"/>
</dbReference>
<feature type="transmembrane region" description="Helical" evidence="3">
    <location>
        <begin position="7"/>
        <end position="26"/>
    </location>
</feature>
<feature type="transmembrane region" description="Helical" evidence="3">
    <location>
        <begin position="147"/>
        <end position="166"/>
    </location>
</feature>
<evidence type="ECO:0000256" key="1">
    <source>
        <dbReference type="ARBA" id="ARBA00022679"/>
    </source>
</evidence>
<dbReference type="GO" id="GO:0016020">
    <property type="term" value="C:membrane"/>
    <property type="evidence" value="ECO:0007669"/>
    <property type="project" value="InterPro"/>
</dbReference>
<keyword evidence="3" id="KW-0472">Membrane</keyword>
<proteinExistence type="inferred from homology"/>
<evidence type="ECO:0000313" key="4">
    <source>
        <dbReference type="EMBL" id="HIX55520.1"/>
    </source>
</evidence>
<dbReference type="GO" id="GO:0016780">
    <property type="term" value="F:phosphotransferase activity, for other substituted phosphate groups"/>
    <property type="evidence" value="ECO:0007669"/>
    <property type="project" value="InterPro"/>
</dbReference>
<reference evidence="4" key="2">
    <citation type="submission" date="2021-04" db="EMBL/GenBank/DDBJ databases">
        <authorList>
            <person name="Gilroy R."/>
        </authorList>
    </citation>
    <scope>NUCLEOTIDE SEQUENCE</scope>
    <source>
        <strain evidence="4">1719</strain>
    </source>
</reference>
<evidence type="ECO:0000256" key="2">
    <source>
        <dbReference type="RuleBase" id="RU003750"/>
    </source>
</evidence>
<sequence>MIKKHIPNSITLLNLFSGCVGALFALKGEFTFALYAAVFSGVFDFFDGMVARLLKVNSPLGLQLDSLADMVSFGFLPGAIIYTLLGEYFYNPYVPYIGFLITMFSALRLAKFNLDERQSEDFIGLNTPMNTFVVLSLPFAIEVLPHWSWDWFLIAFTVVSSLLLISEIRLFSMKIKSFEWAENKYRYGFLLLSLVLLILLQILAIPIILLLYFLFSFLYFSKK</sequence>
<name>A0A9D1WA96_9SPHI</name>
<dbReference type="PROSITE" id="PS51257">
    <property type="entry name" value="PROKAR_LIPOPROTEIN"/>
    <property type="match status" value="1"/>
</dbReference>
<organism evidence="4 5">
    <name type="scientific">Candidatus Sphingobacterium stercoripullorum</name>
    <dbReference type="NCBI Taxonomy" id="2838759"/>
    <lineage>
        <taxon>Bacteria</taxon>
        <taxon>Pseudomonadati</taxon>
        <taxon>Bacteroidota</taxon>
        <taxon>Sphingobacteriia</taxon>
        <taxon>Sphingobacteriales</taxon>
        <taxon>Sphingobacteriaceae</taxon>
        <taxon>Sphingobacterium</taxon>
    </lineage>
</organism>
<dbReference type="InterPro" id="IPR048254">
    <property type="entry name" value="CDP_ALCOHOL_P_TRANSF_CS"/>
</dbReference>
<gene>
    <name evidence="4" type="ORF">H9853_10895</name>
</gene>
<keyword evidence="3" id="KW-0812">Transmembrane</keyword>
<comment type="caution">
    <text evidence="4">The sequence shown here is derived from an EMBL/GenBank/DDBJ whole genome shotgun (WGS) entry which is preliminary data.</text>
</comment>
<dbReference type="InterPro" id="IPR043130">
    <property type="entry name" value="CDP-OH_PTrfase_TM_dom"/>
</dbReference>
<comment type="similarity">
    <text evidence="2">Belongs to the CDP-alcohol phosphatidyltransferase class-I family.</text>
</comment>
<evidence type="ECO:0000256" key="3">
    <source>
        <dbReference type="SAM" id="Phobius"/>
    </source>
</evidence>
<accession>A0A9D1WA96</accession>
<dbReference type="GO" id="GO:0008654">
    <property type="term" value="P:phospholipid biosynthetic process"/>
    <property type="evidence" value="ECO:0007669"/>
    <property type="project" value="InterPro"/>
</dbReference>
<reference evidence="4" key="1">
    <citation type="journal article" date="2021" name="PeerJ">
        <title>Extensive microbial diversity within the chicken gut microbiome revealed by metagenomics and culture.</title>
        <authorList>
            <person name="Gilroy R."/>
            <person name="Ravi A."/>
            <person name="Getino M."/>
            <person name="Pursley I."/>
            <person name="Horton D.L."/>
            <person name="Alikhan N.F."/>
            <person name="Baker D."/>
            <person name="Gharbi K."/>
            <person name="Hall N."/>
            <person name="Watson M."/>
            <person name="Adriaenssens E.M."/>
            <person name="Foster-Nyarko E."/>
            <person name="Jarju S."/>
            <person name="Secka A."/>
            <person name="Antonio M."/>
            <person name="Oren A."/>
            <person name="Chaudhuri R.R."/>
            <person name="La Ragione R."/>
            <person name="Hildebrand F."/>
            <person name="Pallen M.J."/>
        </authorList>
    </citation>
    <scope>NUCLEOTIDE SEQUENCE</scope>
    <source>
        <strain evidence="4">1719</strain>
    </source>
</reference>
<protein>
    <submittedName>
        <fullName evidence="4">CDP-alcohol phosphatidyltransferase family protein</fullName>
    </submittedName>
</protein>
<feature type="transmembrane region" description="Helical" evidence="3">
    <location>
        <begin position="122"/>
        <end position="141"/>
    </location>
</feature>